<accession>A0A0R1Z6S8</accession>
<dbReference type="PATRIC" id="fig|1423784.4.peg.1181"/>
<dbReference type="EMBL" id="AZGK01000002">
    <property type="protein sequence ID" value="KRM47465.1"/>
    <property type="molecule type" value="Genomic_DNA"/>
</dbReference>
<evidence type="ECO:0000313" key="3">
    <source>
        <dbReference type="Proteomes" id="UP000051957"/>
    </source>
</evidence>
<dbReference type="InterPro" id="IPR013022">
    <property type="entry name" value="Xyl_isomerase-like_TIM-brl"/>
</dbReference>
<proteinExistence type="predicted"/>
<comment type="caution">
    <text evidence="2">The sequence shown here is derived from an EMBL/GenBank/DDBJ whole genome shotgun (WGS) entry which is preliminary data.</text>
</comment>
<gene>
    <name evidence="2" type="ORF">FC51_GL001169</name>
</gene>
<dbReference type="Pfam" id="PF01261">
    <property type="entry name" value="AP_endonuc_2"/>
    <property type="match status" value="1"/>
</dbReference>
<organism evidence="2 3">
    <name type="scientific">Lentilactobacillus parabuchneri DSM 5707 = NBRC 107865</name>
    <dbReference type="NCBI Taxonomy" id="1423784"/>
    <lineage>
        <taxon>Bacteria</taxon>
        <taxon>Bacillati</taxon>
        <taxon>Bacillota</taxon>
        <taxon>Bacilli</taxon>
        <taxon>Lactobacillales</taxon>
        <taxon>Lactobacillaceae</taxon>
        <taxon>Lentilactobacillus</taxon>
    </lineage>
</organism>
<evidence type="ECO:0000259" key="1">
    <source>
        <dbReference type="Pfam" id="PF01261"/>
    </source>
</evidence>
<protein>
    <recommendedName>
        <fullName evidence="1">Xylose isomerase-like TIM barrel domain-containing protein</fullName>
    </recommendedName>
</protein>
<dbReference type="InterPro" id="IPR036237">
    <property type="entry name" value="Xyl_isomerase-like_sf"/>
</dbReference>
<dbReference type="Gene3D" id="3.20.20.150">
    <property type="entry name" value="Divalent-metal-dependent TIM barrel enzymes"/>
    <property type="match status" value="1"/>
</dbReference>
<dbReference type="PANTHER" id="PTHR12110">
    <property type="entry name" value="HYDROXYPYRUVATE ISOMERASE"/>
    <property type="match status" value="1"/>
</dbReference>
<name>A0A0R1Z6S8_9LACO</name>
<dbReference type="Proteomes" id="UP000051957">
    <property type="component" value="Unassembled WGS sequence"/>
</dbReference>
<reference evidence="2 3" key="1">
    <citation type="journal article" date="2015" name="Genome Announc.">
        <title>Expanding the biotechnology potential of lactobacilli through comparative genomics of 213 strains and associated genera.</title>
        <authorList>
            <person name="Sun Z."/>
            <person name="Harris H.M."/>
            <person name="McCann A."/>
            <person name="Guo C."/>
            <person name="Argimon S."/>
            <person name="Zhang W."/>
            <person name="Yang X."/>
            <person name="Jeffery I.B."/>
            <person name="Cooney J.C."/>
            <person name="Kagawa T.F."/>
            <person name="Liu W."/>
            <person name="Song Y."/>
            <person name="Salvetti E."/>
            <person name="Wrobel A."/>
            <person name="Rasinkangas P."/>
            <person name="Parkhill J."/>
            <person name="Rea M.C."/>
            <person name="O'Sullivan O."/>
            <person name="Ritari J."/>
            <person name="Douillard F.P."/>
            <person name="Paul Ross R."/>
            <person name="Yang R."/>
            <person name="Briner A.E."/>
            <person name="Felis G.E."/>
            <person name="de Vos W.M."/>
            <person name="Barrangou R."/>
            <person name="Klaenhammer T.R."/>
            <person name="Caufield P.W."/>
            <person name="Cui Y."/>
            <person name="Zhang H."/>
            <person name="O'Toole P.W."/>
        </authorList>
    </citation>
    <scope>NUCLEOTIDE SEQUENCE [LARGE SCALE GENOMIC DNA]</scope>
    <source>
        <strain evidence="2 3">DSM 5707</strain>
    </source>
</reference>
<dbReference type="AlphaFoldDB" id="A0A0R1Z6S8"/>
<evidence type="ECO:0000313" key="2">
    <source>
        <dbReference type="EMBL" id="KRM47465.1"/>
    </source>
</evidence>
<sequence>MILDKIRLGIRTHDLKASSFEELKGISSKIGIANFQFSPTKLPFVQTNGNKLGYGFTTYLDQQLSDLGLNIPILGCYVNIIDSDPEVRKSNLSLFENYLTAATFFKKSPIVATETGSVSGKGYTTKNYSDQVFEMVLESVAKLVQVAENLGVIMAIEPGVNHPVYNLKRTEQLLAKIDSPNLKLIFDPVNLLNNHNYTNQRQIINKFYDSFGQKIIAVHLKDFVFKTGNLQMAALGTGMFDQQYFLTETAKRYPYMYCLLESISREQVPAAINLISKWVEIEP</sequence>
<dbReference type="InterPro" id="IPR050312">
    <property type="entry name" value="IolE/XylAMocC-like"/>
</dbReference>
<dbReference type="SUPFAM" id="SSF51658">
    <property type="entry name" value="Xylose isomerase-like"/>
    <property type="match status" value="1"/>
</dbReference>
<feature type="domain" description="Xylose isomerase-like TIM barrel" evidence="1">
    <location>
        <begin position="58"/>
        <end position="263"/>
    </location>
</feature>